<organism evidence="1 2">
    <name type="scientific">Solanum commersonii</name>
    <name type="common">Commerson's wild potato</name>
    <name type="synonym">Commerson's nightshade</name>
    <dbReference type="NCBI Taxonomy" id="4109"/>
    <lineage>
        <taxon>Eukaryota</taxon>
        <taxon>Viridiplantae</taxon>
        <taxon>Streptophyta</taxon>
        <taxon>Embryophyta</taxon>
        <taxon>Tracheophyta</taxon>
        <taxon>Spermatophyta</taxon>
        <taxon>Magnoliopsida</taxon>
        <taxon>eudicotyledons</taxon>
        <taxon>Gunneridae</taxon>
        <taxon>Pentapetalae</taxon>
        <taxon>asterids</taxon>
        <taxon>lamiids</taxon>
        <taxon>Solanales</taxon>
        <taxon>Solanaceae</taxon>
        <taxon>Solanoideae</taxon>
        <taxon>Solaneae</taxon>
        <taxon>Solanum</taxon>
    </lineage>
</organism>
<dbReference type="Proteomes" id="UP000824120">
    <property type="component" value="Chromosome 11"/>
</dbReference>
<name>A0A9J5WLE1_SOLCO</name>
<evidence type="ECO:0000313" key="2">
    <source>
        <dbReference type="Proteomes" id="UP000824120"/>
    </source>
</evidence>
<reference evidence="1 2" key="1">
    <citation type="submission" date="2020-09" db="EMBL/GenBank/DDBJ databases">
        <title>De no assembly of potato wild relative species, Solanum commersonii.</title>
        <authorList>
            <person name="Cho K."/>
        </authorList>
    </citation>
    <scope>NUCLEOTIDE SEQUENCE [LARGE SCALE GENOMIC DNA]</scope>
    <source>
        <strain evidence="1">LZ3.2</strain>
        <tissue evidence="1">Leaf</tissue>
    </source>
</reference>
<comment type="caution">
    <text evidence="1">The sequence shown here is derived from an EMBL/GenBank/DDBJ whole genome shotgun (WGS) entry which is preliminary data.</text>
</comment>
<gene>
    <name evidence="1" type="ORF">H5410_056871</name>
</gene>
<accession>A0A9J5WLE1</accession>
<protein>
    <submittedName>
        <fullName evidence="1">Uncharacterized protein</fullName>
    </submittedName>
</protein>
<proteinExistence type="predicted"/>
<evidence type="ECO:0000313" key="1">
    <source>
        <dbReference type="EMBL" id="KAG5576737.1"/>
    </source>
</evidence>
<sequence length="71" mass="8505">MFFTREEENIIHDANAILLLLPYSRDDTRFDDAYYYVALWFTIMSYTEEEHVSLPSTNKRNIKKVKSLLAR</sequence>
<dbReference type="AlphaFoldDB" id="A0A9J5WLE1"/>
<dbReference type="EMBL" id="JACXVP010000011">
    <property type="protein sequence ID" value="KAG5576737.1"/>
    <property type="molecule type" value="Genomic_DNA"/>
</dbReference>
<keyword evidence="2" id="KW-1185">Reference proteome</keyword>